<name>A0A7J9MCH6_GOSSC</name>
<keyword evidence="3" id="KW-1185">Reference proteome</keyword>
<dbReference type="Proteomes" id="UP000593576">
    <property type="component" value="Unassembled WGS sequence"/>
</dbReference>
<evidence type="ECO:0000313" key="2">
    <source>
        <dbReference type="EMBL" id="MBA0868557.1"/>
    </source>
</evidence>
<dbReference type="AlphaFoldDB" id="A0A7J9MCH6"/>
<feature type="coiled-coil region" evidence="1">
    <location>
        <begin position="69"/>
        <end position="103"/>
    </location>
</feature>
<dbReference type="EMBL" id="JABFAF010000010">
    <property type="protein sequence ID" value="MBA0868557.1"/>
    <property type="molecule type" value="Genomic_DNA"/>
</dbReference>
<reference evidence="2 3" key="1">
    <citation type="journal article" date="2019" name="Genome Biol. Evol.">
        <title>Insights into the evolution of the New World diploid cottons (Gossypium, subgenus Houzingenia) based on genome sequencing.</title>
        <authorList>
            <person name="Grover C.E."/>
            <person name="Arick M.A. 2nd"/>
            <person name="Thrash A."/>
            <person name="Conover J.L."/>
            <person name="Sanders W.S."/>
            <person name="Peterson D.G."/>
            <person name="Frelichowski J.E."/>
            <person name="Scheffler J.A."/>
            <person name="Scheffler B.E."/>
            <person name="Wendel J.F."/>
        </authorList>
    </citation>
    <scope>NUCLEOTIDE SEQUENCE [LARGE SCALE GENOMIC DNA]</scope>
    <source>
        <strain evidence="2">1</strain>
        <tissue evidence="2">Leaf</tissue>
    </source>
</reference>
<protein>
    <submittedName>
        <fullName evidence="2">Uncharacterized protein</fullName>
    </submittedName>
</protein>
<accession>A0A7J9MCH6</accession>
<sequence length="103" mass="12386">MIQSTVLIGVEASVQDPRFWMKLEELQIKWGQTLSLQLGTFFNHSPSETYIQWRLKRRKISIPVQFKRKRKVSDDIAELTEKILDLEMRLRGKDEEVRRQREQ</sequence>
<comment type="caution">
    <text evidence="2">The sequence shown here is derived from an EMBL/GenBank/DDBJ whole genome shotgun (WGS) entry which is preliminary data.</text>
</comment>
<evidence type="ECO:0000313" key="3">
    <source>
        <dbReference type="Proteomes" id="UP000593576"/>
    </source>
</evidence>
<proteinExistence type="predicted"/>
<gene>
    <name evidence="2" type="ORF">Goshw_015630</name>
</gene>
<organism evidence="2 3">
    <name type="scientific">Gossypium schwendimanii</name>
    <name type="common">Cotton</name>
    <dbReference type="NCBI Taxonomy" id="34291"/>
    <lineage>
        <taxon>Eukaryota</taxon>
        <taxon>Viridiplantae</taxon>
        <taxon>Streptophyta</taxon>
        <taxon>Embryophyta</taxon>
        <taxon>Tracheophyta</taxon>
        <taxon>Spermatophyta</taxon>
        <taxon>Magnoliopsida</taxon>
        <taxon>eudicotyledons</taxon>
        <taxon>Gunneridae</taxon>
        <taxon>Pentapetalae</taxon>
        <taxon>rosids</taxon>
        <taxon>malvids</taxon>
        <taxon>Malvales</taxon>
        <taxon>Malvaceae</taxon>
        <taxon>Malvoideae</taxon>
        <taxon>Gossypium</taxon>
    </lineage>
</organism>
<dbReference type="OrthoDB" id="999726at2759"/>
<feature type="non-terminal residue" evidence="2">
    <location>
        <position position="1"/>
    </location>
</feature>
<evidence type="ECO:0000256" key="1">
    <source>
        <dbReference type="SAM" id="Coils"/>
    </source>
</evidence>
<keyword evidence="1" id="KW-0175">Coiled coil</keyword>